<comment type="cofactor">
    <cofactor evidence="4">
        <name>Mg(2+)</name>
        <dbReference type="ChEBI" id="CHEBI:18420"/>
    </cofactor>
</comment>
<dbReference type="AlphaFoldDB" id="A0A6B2LKM6"/>
<evidence type="ECO:0000256" key="11">
    <source>
        <dbReference type="ARBA" id="ARBA00022842"/>
    </source>
</evidence>
<evidence type="ECO:0000256" key="8">
    <source>
        <dbReference type="ARBA" id="ARBA00012964"/>
    </source>
</evidence>
<dbReference type="InterPro" id="IPR039356">
    <property type="entry name" value="YfbR/HDDC2"/>
</dbReference>
<comment type="similarity">
    <text evidence="6">Belongs to the HDDC2 family.</text>
</comment>
<sequence length="177" mass="20576">MEFVRKVYALKTNKRRGWIQSNVNNVESIADHSFGVALLSFFIKDPAIQRDHCIKMGIVHDLAECLVGDITPADGISQEEKFDLENKAMLELKNTLSDELGTEIYNLWREYSDGVTEEAKMVKELDKLEMIFQADVYQREQQVDLSRFFETTKEKFKNKEIIPLAQQIYKENGHQLL</sequence>
<dbReference type="GO" id="GO:0046872">
    <property type="term" value="F:metal ion binding"/>
    <property type="evidence" value="ECO:0007669"/>
    <property type="project" value="UniProtKB-KW"/>
</dbReference>
<keyword evidence="11" id="KW-0460">Magnesium</keyword>
<dbReference type="InterPro" id="IPR003607">
    <property type="entry name" value="HD/PDEase_dom"/>
</dbReference>
<reference evidence="13" key="1">
    <citation type="journal article" date="2020" name="J. Eukaryot. Microbiol.">
        <title>De novo Sequencing, Assembly and Annotation of the Transcriptome for the Free-Living Testate Amoeba Arcella intermedia.</title>
        <authorList>
            <person name="Ribeiro G.M."/>
            <person name="Porfirio-Sousa A.L."/>
            <person name="Maurer-Alcala X.X."/>
            <person name="Katz L.A."/>
            <person name="Lahr D.J.G."/>
        </authorList>
    </citation>
    <scope>NUCLEOTIDE SEQUENCE</scope>
</reference>
<dbReference type="Pfam" id="PF13023">
    <property type="entry name" value="HD_3"/>
    <property type="match status" value="1"/>
</dbReference>
<dbReference type="SUPFAM" id="SSF109604">
    <property type="entry name" value="HD-domain/PDEase-like"/>
    <property type="match status" value="1"/>
</dbReference>
<dbReference type="FunFam" id="1.10.3210.10:FF:000011">
    <property type="entry name" value="HD domain-containing protein 2"/>
    <property type="match status" value="1"/>
</dbReference>
<dbReference type="Gene3D" id="1.10.3210.10">
    <property type="entry name" value="Hypothetical protein af1432"/>
    <property type="match status" value="1"/>
</dbReference>
<name>A0A6B2LKM6_9EUKA</name>
<evidence type="ECO:0000313" key="13">
    <source>
        <dbReference type="EMBL" id="NDV37593.1"/>
    </source>
</evidence>
<evidence type="ECO:0000256" key="2">
    <source>
        <dbReference type="ARBA" id="ARBA00001936"/>
    </source>
</evidence>
<evidence type="ECO:0000256" key="10">
    <source>
        <dbReference type="ARBA" id="ARBA00022801"/>
    </source>
</evidence>
<protein>
    <recommendedName>
        <fullName evidence="8">5'-deoxynucleotidase</fullName>
        <ecNumber evidence="8">3.1.3.89</ecNumber>
    </recommendedName>
</protein>
<comment type="cofactor">
    <cofactor evidence="2">
        <name>Mn(2+)</name>
        <dbReference type="ChEBI" id="CHEBI:29035"/>
    </cofactor>
</comment>
<dbReference type="PANTHER" id="PTHR11845:SF13">
    <property type="entry name" value="5'-DEOXYNUCLEOTIDASE HDDC2"/>
    <property type="match status" value="1"/>
</dbReference>
<evidence type="ECO:0000259" key="12">
    <source>
        <dbReference type="SMART" id="SM00471"/>
    </source>
</evidence>
<comment type="subunit">
    <text evidence="7">Homodimer.</text>
</comment>
<evidence type="ECO:0000256" key="4">
    <source>
        <dbReference type="ARBA" id="ARBA00001946"/>
    </source>
</evidence>
<comment type="cofactor">
    <cofactor evidence="3">
        <name>Co(2+)</name>
        <dbReference type="ChEBI" id="CHEBI:48828"/>
    </cofactor>
</comment>
<keyword evidence="10" id="KW-0378">Hydrolase</keyword>
<dbReference type="GO" id="GO:0002953">
    <property type="term" value="F:5'-deoxynucleotidase activity"/>
    <property type="evidence" value="ECO:0007669"/>
    <property type="project" value="UniProtKB-EC"/>
</dbReference>
<evidence type="ECO:0000256" key="1">
    <source>
        <dbReference type="ARBA" id="ARBA00001638"/>
    </source>
</evidence>
<organism evidence="13">
    <name type="scientific">Arcella intermedia</name>
    <dbReference type="NCBI Taxonomy" id="1963864"/>
    <lineage>
        <taxon>Eukaryota</taxon>
        <taxon>Amoebozoa</taxon>
        <taxon>Tubulinea</taxon>
        <taxon>Elardia</taxon>
        <taxon>Arcellinida</taxon>
        <taxon>Sphaerothecina</taxon>
        <taxon>Arcellidae</taxon>
        <taxon>Arcella</taxon>
    </lineage>
</organism>
<feature type="domain" description="HD/PDEase" evidence="12">
    <location>
        <begin position="25"/>
        <end position="140"/>
    </location>
</feature>
<evidence type="ECO:0000256" key="9">
    <source>
        <dbReference type="ARBA" id="ARBA00022723"/>
    </source>
</evidence>
<comment type="catalytic activity">
    <reaction evidence="1">
        <text>a 2'-deoxyribonucleoside 5'-phosphate + H2O = a 2'-deoxyribonucleoside + phosphate</text>
        <dbReference type="Rhea" id="RHEA:36167"/>
        <dbReference type="ChEBI" id="CHEBI:15377"/>
        <dbReference type="ChEBI" id="CHEBI:18274"/>
        <dbReference type="ChEBI" id="CHEBI:43474"/>
        <dbReference type="ChEBI" id="CHEBI:65317"/>
        <dbReference type="EC" id="3.1.3.89"/>
    </reaction>
</comment>
<dbReference type="GO" id="GO:0009159">
    <property type="term" value="P:deoxyribonucleoside monophosphate catabolic process"/>
    <property type="evidence" value="ECO:0007669"/>
    <property type="project" value="UniProtKB-ARBA"/>
</dbReference>
<dbReference type="EMBL" id="GIBP01008624">
    <property type="protein sequence ID" value="NDV37593.1"/>
    <property type="molecule type" value="Transcribed_RNA"/>
</dbReference>
<evidence type="ECO:0000256" key="7">
    <source>
        <dbReference type="ARBA" id="ARBA00011738"/>
    </source>
</evidence>
<dbReference type="EC" id="3.1.3.89" evidence="8"/>
<evidence type="ECO:0000256" key="3">
    <source>
        <dbReference type="ARBA" id="ARBA00001941"/>
    </source>
</evidence>
<dbReference type="GO" id="GO:0005737">
    <property type="term" value="C:cytoplasm"/>
    <property type="evidence" value="ECO:0007669"/>
    <property type="project" value="TreeGrafter"/>
</dbReference>
<dbReference type="InterPro" id="IPR006674">
    <property type="entry name" value="HD_domain"/>
</dbReference>
<dbReference type="SMART" id="SM00471">
    <property type="entry name" value="HDc"/>
    <property type="match status" value="1"/>
</dbReference>
<keyword evidence="9" id="KW-0479">Metal-binding</keyword>
<comment type="function">
    <text evidence="5">Catalyzes the dephosphorylation of the nucleoside 5'-monophosphates deoxyadenosine monophosphate (dAMP), deoxycytidine monophosphate (dCMP), deoxyguanosine monophosphate (dGMP) and deoxythymidine monophosphate (dTMP).</text>
</comment>
<evidence type="ECO:0000256" key="6">
    <source>
        <dbReference type="ARBA" id="ARBA00009999"/>
    </source>
</evidence>
<evidence type="ECO:0000256" key="5">
    <source>
        <dbReference type="ARBA" id="ARBA00004074"/>
    </source>
</evidence>
<proteinExistence type="inferred from homology"/>
<accession>A0A6B2LKM6</accession>
<dbReference type="PANTHER" id="PTHR11845">
    <property type="entry name" value="5'-DEOXYNUCLEOTIDASE HDDC2"/>
    <property type="match status" value="1"/>
</dbReference>